<dbReference type="SUPFAM" id="SSF50952">
    <property type="entry name" value="Soluble quinoprotein glucose dehydrogenase"/>
    <property type="match status" value="1"/>
</dbReference>
<feature type="domain" description="Glucose/Sorbosone dehydrogenase" evidence="2">
    <location>
        <begin position="59"/>
        <end position="351"/>
    </location>
</feature>
<evidence type="ECO:0000256" key="1">
    <source>
        <dbReference type="SAM" id="SignalP"/>
    </source>
</evidence>
<proteinExistence type="predicted"/>
<evidence type="ECO:0000259" key="2">
    <source>
        <dbReference type="Pfam" id="PF07995"/>
    </source>
</evidence>
<accession>A0A1G9WDE5</accession>
<keyword evidence="1" id="KW-0732">Signal</keyword>
<name>A0A1G9WDE5_9BACI</name>
<dbReference type="Gene3D" id="2.120.10.30">
    <property type="entry name" value="TolB, C-terminal domain"/>
    <property type="match status" value="1"/>
</dbReference>
<dbReference type="InterPro" id="IPR011042">
    <property type="entry name" value="6-blade_b-propeller_TolB-like"/>
</dbReference>
<dbReference type="EMBL" id="FNIG01000001">
    <property type="protein sequence ID" value="SDM82538.1"/>
    <property type="molecule type" value="Genomic_DNA"/>
</dbReference>
<dbReference type="InterPro" id="IPR011041">
    <property type="entry name" value="Quinoprot_gluc/sorb_DH_b-prop"/>
</dbReference>
<dbReference type="PANTHER" id="PTHR19328">
    <property type="entry name" value="HEDGEHOG-INTERACTING PROTEIN"/>
    <property type="match status" value="1"/>
</dbReference>
<feature type="chain" id="PRO_5039528571" evidence="1">
    <location>
        <begin position="21"/>
        <end position="368"/>
    </location>
</feature>
<feature type="signal peptide" evidence="1">
    <location>
        <begin position="1"/>
        <end position="20"/>
    </location>
</feature>
<evidence type="ECO:0000313" key="4">
    <source>
        <dbReference type="Proteomes" id="UP000199334"/>
    </source>
</evidence>
<keyword evidence="4" id="KW-1185">Reference proteome</keyword>
<organism evidence="3 4">
    <name type="scientific">Tenuibacillus multivorans</name>
    <dbReference type="NCBI Taxonomy" id="237069"/>
    <lineage>
        <taxon>Bacteria</taxon>
        <taxon>Bacillati</taxon>
        <taxon>Bacillota</taxon>
        <taxon>Bacilli</taxon>
        <taxon>Bacillales</taxon>
        <taxon>Bacillaceae</taxon>
        <taxon>Tenuibacillus</taxon>
    </lineage>
</organism>
<dbReference type="PANTHER" id="PTHR19328:SF13">
    <property type="entry name" value="HIPL1 PROTEIN"/>
    <property type="match status" value="1"/>
</dbReference>
<gene>
    <name evidence="3" type="ORF">SAMN05216498_0702</name>
</gene>
<protein>
    <submittedName>
        <fullName evidence="3">Glucose/arabinose dehydrogenase, beta-propeller fold</fullName>
    </submittedName>
</protein>
<reference evidence="3 4" key="1">
    <citation type="submission" date="2016-10" db="EMBL/GenBank/DDBJ databases">
        <authorList>
            <person name="de Groot N.N."/>
        </authorList>
    </citation>
    <scope>NUCLEOTIDE SEQUENCE [LARGE SCALE GENOMIC DNA]</scope>
    <source>
        <strain evidence="3 4">CGMCC 1.3442</strain>
    </source>
</reference>
<dbReference type="InterPro" id="IPR012938">
    <property type="entry name" value="Glc/Sorbosone_DH"/>
</dbReference>
<dbReference type="Pfam" id="PF07995">
    <property type="entry name" value="GSDH"/>
    <property type="match status" value="1"/>
</dbReference>
<dbReference type="Proteomes" id="UP000199334">
    <property type="component" value="Unassembled WGS sequence"/>
</dbReference>
<dbReference type="AlphaFoldDB" id="A0A1G9WDE5"/>
<dbReference type="PROSITE" id="PS51257">
    <property type="entry name" value="PROKAR_LIPOPROTEIN"/>
    <property type="match status" value="1"/>
</dbReference>
<dbReference type="STRING" id="237069.SAMN05216498_0702"/>
<evidence type="ECO:0000313" key="3">
    <source>
        <dbReference type="EMBL" id="SDM82538.1"/>
    </source>
</evidence>
<sequence length="368" mass="41172">MMVRLLFVLSLCILATGCFNDSSEDSLKSNESSEASHDLNAKPVIHLEEEERVTLAQNLEIPWSIAKSDDTFYVTERGGNLLRIESDGEVVEQEIMLSKDVLHFGESGLLGFLLAPDFAQSGQAYAYYTYQEGEHIYNRVVLLENEGHRWEEVDVLIDQIPGEEFHDGGRLEIGPDGKIYVTTGDAVVRELAQNVNSLAGKILRMNLDGSIPEDNPFENSYVYSYGHRNPQGITWDNNGVMYSTEHGSSAHDEINLIEPGQNYGWPAIQGDAQQEGMVTPIYHTGETTWAPSGIDIYKGKIYIAALRGSQIIAYDIAEGTTETFYQDSGRMRDVWIEDGYLYTITSNRDGRGNPEEADDQLLRLKLPD</sequence>